<proteinExistence type="predicted"/>
<name>A0ABR9P2Z0_9ACTN</name>
<evidence type="ECO:0000313" key="3">
    <source>
        <dbReference type="Proteomes" id="UP000806528"/>
    </source>
</evidence>
<gene>
    <name evidence="2" type="ORF">IDM40_05520</name>
</gene>
<dbReference type="RefSeq" id="WP_193120821.1">
    <property type="nucleotide sequence ID" value="NZ_JADBGI010000004.1"/>
</dbReference>
<protein>
    <submittedName>
        <fullName evidence="2">Uncharacterized protein</fullName>
    </submittedName>
</protein>
<feature type="region of interest" description="Disordered" evidence="1">
    <location>
        <begin position="82"/>
        <end position="101"/>
    </location>
</feature>
<dbReference type="EMBL" id="JADBGI010000004">
    <property type="protein sequence ID" value="MBE2998167.1"/>
    <property type="molecule type" value="Genomic_DNA"/>
</dbReference>
<evidence type="ECO:0000313" key="2">
    <source>
        <dbReference type="EMBL" id="MBE2998167.1"/>
    </source>
</evidence>
<organism evidence="2 3">
    <name type="scientific">Nocardiopsis coralli</name>
    <dbReference type="NCBI Taxonomy" id="2772213"/>
    <lineage>
        <taxon>Bacteria</taxon>
        <taxon>Bacillati</taxon>
        <taxon>Actinomycetota</taxon>
        <taxon>Actinomycetes</taxon>
        <taxon>Streptosporangiales</taxon>
        <taxon>Nocardiopsidaceae</taxon>
        <taxon>Nocardiopsis</taxon>
    </lineage>
</organism>
<accession>A0ABR9P2Z0</accession>
<dbReference type="Proteomes" id="UP000806528">
    <property type="component" value="Unassembled WGS sequence"/>
</dbReference>
<evidence type="ECO:0000256" key="1">
    <source>
        <dbReference type="SAM" id="MobiDB-lite"/>
    </source>
</evidence>
<sequence>MPVTGDWDLTITTPIGRIEPTVRITEEGGALSGIAWTEGAEPEELLDLEFDGARLTWRQRVRRPLRLNLRFELDVDGDELSGVSRAGRLPASTVRGRRTRS</sequence>
<keyword evidence="3" id="KW-1185">Reference proteome</keyword>
<reference evidence="2 3" key="1">
    <citation type="submission" date="2020-09" db="EMBL/GenBank/DDBJ databases">
        <title>Diversity and distribution of actinomycetes associated with coral in the coast of Hainan.</title>
        <authorList>
            <person name="Li F."/>
        </authorList>
    </citation>
    <scope>NUCLEOTIDE SEQUENCE [LARGE SCALE GENOMIC DNA]</scope>
    <source>
        <strain evidence="2 3">HNM0947</strain>
    </source>
</reference>
<comment type="caution">
    <text evidence="2">The sequence shown here is derived from an EMBL/GenBank/DDBJ whole genome shotgun (WGS) entry which is preliminary data.</text>
</comment>